<evidence type="ECO:0000313" key="2">
    <source>
        <dbReference type="EMBL" id="OBZ86314.1"/>
    </source>
</evidence>
<name>A0A1C7NG32_9FUNG</name>
<dbReference type="InParanoid" id="A0A1C7NG32"/>
<dbReference type="PANTHER" id="PTHR38645">
    <property type="entry name" value="CHROMOSOME 9, WHOLE GENOME SHOTGUN SEQUENCE"/>
    <property type="match status" value="1"/>
</dbReference>
<feature type="compositionally biased region" description="Low complexity" evidence="1">
    <location>
        <begin position="186"/>
        <end position="238"/>
    </location>
</feature>
<dbReference type="AlphaFoldDB" id="A0A1C7NG32"/>
<feature type="region of interest" description="Disordered" evidence="1">
    <location>
        <begin position="91"/>
        <end position="113"/>
    </location>
</feature>
<gene>
    <name evidence="2" type="ORF">A0J61_05636</name>
</gene>
<accession>A0A1C7NG32</accession>
<evidence type="ECO:0000256" key="1">
    <source>
        <dbReference type="SAM" id="MobiDB-lite"/>
    </source>
</evidence>
<dbReference type="Proteomes" id="UP000093000">
    <property type="component" value="Unassembled WGS sequence"/>
</dbReference>
<dbReference type="OrthoDB" id="21418at2759"/>
<comment type="caution">
    <text evidence="2">The sequence shown here is derived from an EMBL/GenBank/DDBJ whole genome shotgun (WGS) entry which is preliminary data.</text>
</comment>
<organism evidence="2 3">
    <name type="scientific">Choanephora cucurbitarum</name>
    <dbReference type="NCBI Taxonomy" id="101091"/>
    <lineage>
        <taxon>Eukaryota</taxon>
        <taxon>Fungi</taxon>
        <taxon>Fungi incertae sedis</taxon>
        <taxon>Mucoromycota</taxon>
        <taxon>Mucoromycotina</taxon>
        <taxon>Mucoromycetes</taxon>
        <taxon>Mucorales</taxon>
        <taxon>Mucorineae</taxon>
        <taxon>Choanephoraceae</taxon>
        <taxon>Choanephoroideae</taxon>
        <taxon>Choanephora</taxon>
    </lineage>
</organism>
<proteinExistence type="predicted"/>
<feature type="region of interest" description="Disordered" evidence="1">
    <location>
        <begin position="168"/>
        <end position="244"/>
    </location>
</feature>
<evidence type="ECO:0000313" key="3">
    <source>
        <dbReference type="Proteomes" id="UP000093000"/>
    </source>
</evidence>
<sequence>MDNNHDVMDSYESTENALLDSFKAAALKVTTLYKDSLAQNRKAYAAGYQQALQDLYEFLSSTQQPEQGFIPVEDVLQFARQRNNQLVSEIKGTPQPVQPQPQPQKEHPKASPFQIDPHAQFTFTHEIANPRHDVWDTAAHLSDNNKRRWVMPNELSFMGRSMNLDILQEQPSPFKRGRTRRDDQDMLSQSQSMQAQQQQQQQQQQQHYAQQLQLQQQQQQFAQQQHQSSFQSPFYQQQQPPPPL</sequence>
<dbReference type="EMBL" id="LUGH01000310">
    <property type="protein sequence ID" value="OBZ86314.1"/>
    <property type="molecule type" value="Genomic_DNA"/>
</dbReference>
<dbReference type="PANTHER" id="PTHR38645:SF1">
    <property type="entry name" value="YALI0F12243P"/>
    <property type="match status" value="1"/>
</dbReference>
<reference evidence="2 3" key="1">
    <citation type="submission" date="2016-03" db="EMBL/GenBank/DDBJ databases">
        <title>Choanephora cucurbitarum.</title>
        <authorList>
            <person name="Min B."/>
            <person name="Park H."/>
            <person name="Park J.-H."/>
            <person name="Shin H.-D."/>
            <person name="Choi I.-G."/>
        </authorList>
    </citation>
    <scope>NUCLEOTIDE SEQUENCE [LARGE SCALE GENOMIC DNA]</scope>
    <source>
        <strain evidence="2 3">KUS-F28377</strain>
    </source>
</reference>
<protein>
    <submittedName>
        <fullName evidence="2">Uncharacterized protein</fullName>
    </submittedName>
</protein>
<keyword evidence="3" id="KW-1185">Reference proteome</keyword>